<dbReference type="GO" id="GO:0042054">
    <property type="term" value="F:histone methyltransferase activity"/>
    <property type="evidence" value="ECO:0007669"/>
    <property type="project" value="TreeGrafter"/>
</dbReference>
<feature type="non-terminal residue" evidence="2">
    <location>
        <position position="389"/>
    </location>
</feature>
<accession>A0A9W7KST4</accession>
<keyword evidence="1" id="KW-0949">S-adenosyl-L-methionine</keyword>
<dbReference type="InterPro" id="IPR025799">
    <property type="entry name" value="Arg_MeTrfase"/>
</dbReference>
<protein>
    <submittedName>
        <fullName evidence="2">Uncharacterized protein</fullName>
    </submittedName>
</protein>
<name>A0A9W7KST4_9STRA</name>
<comment type="caution">
    <text evidence="2">The sequence shown here is derived from an EMBL/GenBank/DDBJ whole genome shotgun (WGS) entry which is preliminary data.</text>
</comment>
<organism evidence="2 3">
    <name type="scientific">Triparma retinervis</name>
    <dbReference type="NCBI Taxonomy" id="2557542"/>
    <lineage>
        <taxon>Eukaryota</taxon>
        <taxon>Sar</taxon>
        <taxon>Stramenopiles</taxon>
        <taxon>Ochrophyta</taxon>
        <taxon>Bolidophyceae</taxon>
        <taxon>Parmales</taxon>
        <taxon>Triparmaceae</taxon>
        <taxon>Triparma</taxon>
    </lineage>
</organism>
<keyword evidence="3" id="KW-1185">Reference proteome</keyword>
<dbReference type="EMBL" id="BRXZ01000369">
    <property type="protein sequence ID" value="GMI10307.1"/>
    <property type="molecule type" value="Genomic_DNA"/>
</dbReference>
<dbReference type="OrthoDB" id="412876at2759"/>
<dbReference type="Proteomes" id="UP001165082">
    <property type="component" value="Unassembled WGS sequence"/>
</dbReference>
<dbReference type="GO" id="GO:0016274">
    <property type="term" value="F:protein-arginine N-methyltransferase activity"/>
    <property type="evidence" value="ECO:0007669"/>
    <property type="project" value="InterPro"/>
</dbReference>
<gene>
    <name evidence="2" type="ORF">TrRE_jg11755</name>
</gene>
<dbReference type="PANTHER" id="PTHR11006:SF4">
    <property type="entry name" value="PROTEIN ARGININE N-METHYLTRANSFERASE 7"/>
    <property type="match status" value="1"/>
</dbReference>
<feature type="non-terminal residue" evidence="2">
    <location>
        <position position="1"/>
    </location>
</feature>
<dbReference type="PANTHER" id="PTHR11006">
    <property type="entry name" value="PROTEIN ARGININE N-METHYLTRANSFERASE"/>
    <property type="match status" value="1"/>
</dbReference>
<evidence type="ECO:0000313" key="3">
    <source>
        <dbReference type="Proteomes" id="UP001165082"/>
    </source>
</evidence>
<dbReference type="InterPro" id="IPR029063">
    <property type="entry name" value="SAM-dependent_MTases_sf"/>
</dbReference>
<evidence type="ECO:0000256" key="1">
    <source>
        <dbReference type="ARBA" id="ARBA00022691"/>
    </source>
</evidence>
<reference evidence="2" key="1">
    <citation type="submission" date="2022-07" db="EMBL/GenBank/DDBJ databases">
        <title>Genome analysis of Parmales, a sister group of diatoms, reveals the evolutionary specialization of diatoms from phago-mixotrophs to photoautotrophs.</title>
        <authorList>
            <person name="Ban H."/>
            <person name="Sato S."/>
            <person name="Yoshikawa S."/>
            <person name="Kazumasa Y."/>
            <person name="Nakamura Y."/>
            <person name="Ichinomiya M."/>
            <person name="Saitoh K."/>
            <person name="Sato N."/>
            <person name="Blanc-Mathieu R."/>
            <person name="Endo H."/>
            <person name="Kuwata A."/>
            <person name="Ogata H."/>
        </authorList>
    </citation>
    <scope>NUCLEOTIDE SEQUENCE</scope>
</reference>
<sequence length="389" mass="42388">CPMSSLQEALAATSSSDVISFCHNGTNYCLVAALDSINGGLKWDNDTSDNASITRHLRTKKWIAPMLNDKPRNHFYSRAISKAVRQAVEKKMMKKVDAKMDAAGADESLRVNVLDVGTGSGLLAMLAASSSPHVKSGRSHTVRVAVNEGVGEVVGVMFWWTLDALEEGDKEGNRYRMRMMNSPTRQSFFKLAISDLLTTAAFPSCQVLDVSDFSLLALMASKAGFTKVSSIESCSNPAIAMASARTAQLGNGLNDPEAFQILQAAAEAVTSKDLLGGGDKGARAIVVGEGWYEKMETNAVLCVLNHYYIVRGLRRRGVIGEEALYLPRKFKIVGAPVKFEDLSKAYRNVGECCGFDHRKLDEHGAGVMQGYDMEFDLTQFRHEVIGKEV</sequence>
<evidence type="ECO:0000313" key="2">
    <source>
        <dbReference type="EMBL" id="GMI10307.1"/>
    </source>
</evidence>
<proteinExistence type="predicted"/>
<dbReference type="AlphaFoldDB" id="A0A9W7KST4"/>
<dbReference type="Gene3D" id="3.40.50.150">
    <property type="entry name" value="Vaccinia Virus protein VP39"/>
    <property type="match status" value="2"/>
</dbReference>